<comment type="caution">
    <text evidence="3">The sequence shown here is derived from an EMBL/GenBank/DDBJ whole genome shotgun (WGS) entry which is preliminary data.</text>
</comment>
<proteinExistence type="predicted"/>
<keyword evidence="2" id="KW-0472">Membrane</keyword>
<keyword evidence="4" id="KW-1185">Reference proteome</keyword>
<feature type="transmembrane region" description="Helical" evidence="2">
    <location>
        <begin position="22"/>
        <end position="54"/>
    </location>
</feature>
<evidence type="ECO:0000256" key="1">
    <source>
        <dbReference type="SAM" id="MobiDB-lite"/>
    </source>
</evidence>
<evidence type="ECO:0000256" key="2">
    <source>
        <dbReference type="SAM" id="Phobius"/>
    </source>
</evidence>
<keyword evidence="2" id="KW-1133">Transmembrane helix</keyword>
<organism evidence="3 4">
    <name type="scientific">Arthrobacter methylotrophus</name>
    <dbReference type="NCBI Taxonomy" id="121291"/>
    <lineage>
        <taxon>Bacteria</taxon>
        <taxon>Bacillati</taxon>
        <taxon>Actinomycetota</taxon>
        <taxon>Actinomycetes</taxon>
        <taxon>Micrococcales</taxon>
        <taxon>Micrococcaceae</taxon>
        <taxon>Arthrobacter</taxon>
    </lineage>
</organism>
<evidence type="ECO:0000313" key="3">
    <source>
        <dbReference type="EMBL" id="MFB9714501.1"/>
    </source>
</evidence>
<keyword evidence="2" id="KW-0812">Transmembrane</keyword>
<dbReference type="RefSeq" id="WP_345046180.1">
    <property type="nucleotide sequence ID" value="NZ_BAABED010000001.1"/>
</dbReference>
<accession>A0ABV5UPQ3</accession>
<dbReference type="EMBL" id="JBHMBH010000021">
    <property type="protein sequence ID" value="MFB9714501.1"/>
    <property type="molecule type" value="Genomic_DNA"/>
</dbReference>
<feature type="region of interest" description="Disordered" evidence="1">
    <location>
        <begin position="58"/>
        <end position="90"/>
    </location>
</feature>
<sequence>MNQNTITAGALSLWTSGTDIQILVMALLITVAGVVAVAGVVIVLLIAPLAAVAIRQRRTKRTGRPVHDSPQEQSPAEARISAESVLQDDG</sequence>
<name>A0ABV5UPQ3_9MICC</name>
<dbReference type="Proteomes" id="UP001589536">
    <property type="component" value="Unassembled WGS sequence"/>
</dbReference>
<protein>
    <submittedName>
        <fullName evidence="3">Uncharacterized protein</fullName>
    </submittedName>
</protein>
<evidence type="ECO:0000313" key="4">
    <source>
        <dbReference type="Proteomes" id="UP001589536"/>
    </source>
</evidence>
<gene>
    <name evidence="3" type="ORF">ACFFPI_10240</name>
</gene>
<reference evidence="3 4" key="1">
    <citation type="submission" date="2024-09" db="EMBL/GenBank/DDBJ databases">
        <authorList>
            <person name="Sun Q."/>
            <person name="Mori K."/>
        </authorList>
    </citation>
    <scope>NUCLEOTIDE SEQUENCE [LARGE SCALE GENOMIC DNA]</scope>
    <source>
        <strain evidence="3 4">JCM 13519</strain>
    </source>
</reference>